<evidence type="ECO:0000256" key="10">
    <source>
        <dbReference type="ARBA" id="ARBA00023043"/>
    </source>
</evidence>
<dbReference type="GO" id="GO:0006511">
    <property type="term" value="P:ubiquitin-dependent protein catabolic process"/>
    <property type="evidence" value="ECO:0007669"/>
    <property type="project" value="TreeGrafter"/>
</dbReference>
<dbReference type="PANTHER" id="PTHR11254">
    <property type="entry name" value="HECT DOMAIN UBIQUITIN-PROTEIN LIGASE"/>
    <property type="match status" value="1"/>
</dbReference>
<comment type="caution">
    <text evidence="15">The sequence shown here is derived from an EMBL/GenBank/DDBJ whole genome shotgun (WGS) entry which is preliminary data.</text>
</comment>
<comment type="pathway">
    <text evidence="4">Protein modification; protein ubiquitination.</text>
</comment>
<comment type="catalytic activity">
    <reaction evidence="1">
        <text>S-ubiquitinyl-[E2 ubiquitin-conjugating enzyme]-L-cysteine + [acceptor protein]-L-lysine = [E2 ubiquitin-conjugating enzyme]-L-cysteine + N(6)-ubiquitinyl-[acceptor protein]-L-lysine.</text>
        <dbReference type="EC" id="2.3.2.26"/>
    </reaction>
</comment>
<evidence type="ECO:0000256" key="11">
    <source>
        <dbReference type="ARBA" id="ARBA00023136"/>
    </source>
</evidence>
<keyword evidence="8" id="KW-0677">Repeat</keyword>
<feature type="domain" description="HECT" evidence="14">
    <location>
        <begin position="29"/>
        <end position="106"/>
    </location>
</feature>
<keyword evidence="7" id="KW-0808">Transferase</keyword>
<evidence type="ECO:0000256" key="7">
    <source>
        <dbReference type="ARBA" id="ARBA00022679"/>
    </source>
</evidence>
<dbReference type="GO" id="GO:0005634">
    <property type="term" value="C:nucleus"/>
    <property type="evidence" value="ECO:0007669"/>
    <property type="project" value="TreeGrafter"/>
</dbReference>
<evidence type="ECO:0000256" key="12">
    <source>
        <dbReference type="PROSITE-ProRule" id="PRU00104"/>
    </source>
</evidence>
<dbReference type="GO" id="GO:0061025">
    <property type="term" value="P:membrane fusion"/>
    <property type="evidence" value="ECO:0007669"/>
    <property type="project" value="TreeGrafter"/>
</dbReference>
<keyword evidence="11" id="KW-0472">Membrane</keyword>
<dbReference type="GO" id="GO:0000139">
    <property type="term" value="C:Golgi membrane"/>
    <property type="evidence" value="ECO:0007669"/>
    <property type="project" value="TreeGrafter"/>
</dbReference>
<dbReference type="Pfam" id="PF00632">
    <property type="entry name" value="HECT"/>
    <property type="match status" value="1"/>
</dbReference>
<evidence type="ECO:0000256" key="2">
    <source>
        <dbReference type="ARBA" id="ARBA00004308"/>
    </source>
</evidence>
<evidence type="ECO:0000313" key="16">
    <source>
        <dbReference type="Proteomes" id="UP000824540"/>
    </source>
</evidence>
<dbReference type="Proteomes" id="UP000824540">
    <property type="component" value="Unassembled WGS sequence"/>
</dbReference>
<evidence type="ECO:0000256" key="6">
    <source>
        <dbReference type="ARBA" id="ARBA00022490"/>
    </source>
</evidence>
<dbReference type="GO" id="GO:0007030">
    <property type="term" value="P:Golgi organization"/>
    <property type="evidence" value="ECO:0007669"/>
    <property type="project" value="TreeGrafter"/>
</dbReference>
<feature type="active site" description="Glycyl thioester intermediate" evidence="12">
    <location>
        <position position="71"/>
    </location>
</feature>
<organism evidence="15 16">
    <name type="scientific">Albula glossodonta</name>
    <name type="common">roundjaw bonefish</name>
    <dbReference type="NCBI Taxonomy" id="121402"/>
    <lineage>
        <taxon>Eukaryota</taxon>
        <taxon>Metazoa</taxon>
        <taxon>Chordata</taxon>
        <taxon>Craniata</taxon>
        <taxon>Vertebrata</taxon>
        <taxon>Euteleostomi</taxon>
        <taxon>Actinopterygii</taxon>
        <taxon>Neopterygii</taxon>
        <taxon>Teleostei</taxon>
        <taxon>Albuliformes</taxon>
        <taxon>Albulidae</taxon>
        <taxon>Albula</taxon>
    </lineage>
</organism>
<dbReference type="GO" id="GO:0061630">
    <property type="term" value="F:ubiquitin protein ligase activity"/>
    <property type="evidence" value="ECO:0007669"/>
    <property type="project" value="UniProtKB-EC"/>
</dbReference>
<feature type="non-terminal residue" evidence="15">
    <location>
        <position position="1"/>
    </location>
</feature>
<evidence type="ECO:0000256" key="5">
    <source>
        <dbReference type="ARBA" id="ARBA00012485"/>
    </source>
</evidence>
<protein>
    <recommendedName>
        <fullName evidence="5">HECT-type E3 ubiquitin transferase</fullName>
        <ecNumber evidence="5">2.3.2.26</ecNumber>
    </recommendedName>
</protein>
<dbReference type="InterPro" id="IPR050409">
    <property type="entry name" value="E3_ubiq-protein_ligase"/>
</dbReference>
<dbReference type="InterPro" id="IPR000569">
    <property type="entry name" value="HECT_dom"/>
</dbReference>
<dbReference type="GO" id="GO:0000209">
    <property type="term" value="P:protein polyubiquitination"/>
    <property type="evidence" value="ECO:0007669"/>
    <property type="project" value="TreeGrafter"/>
</dbReference>
<feature type="compositionally biased region" description="Basic and acidic residues" evidence="13">
    <location>
        <begin position="184"/>
        <end position="195"/>
    </location>
</feature>
<feature type="region of interest" description="Disordered" evidence="13">
    <location>
        <begin position="177"/>
        <end position="234"/>
    </location>
</feature>
<proteinExistence type="predicted"/>
<keyword evidence="16" id="KW-1185">Reference proteome</keyword>
<dbReference type="OrthoDB" id="8801281at2759"/>
<evidence type="ECO:0000256" key="1">
    <source>
        <dbReference type="ARBA" id="ARBA00000885"/>
    </source>
</evidence>
<dbReference type="PANTHER" id="PTHR11254:SF363">
    <property type="entry name" value="E3 UBIQUITIN-PROTEIN LIGASE HACE1"/>
    <property type="match status" value="1"/>
</dbReference>
<accession>A0A8T2NU10</accession>
<evidence type="ECO:0000256" key="4">
    <source>
        <dbReference type="ARBA" id="ARBA00004906"/>
    </source>
</evidence>
<evidence type="ECO:0000256" key="13">
    <source>
        <dbReference type="SAM" id="MobiDB-lite"/>
    </source>
</evidence>
<reference evidence="15" key="1">
    <citation type="thesis" date="2021" institute="BYU ScholarsArchive" country="Provo, UT, USA">
        <title>Applications of and Algorithms for Genome Assembly and Genomic Analyses with an Emphasis on Marine Teleosts.</title>
        <authorList>
            <person name="Pickett B.D."/>
        </authorList>
    </citation>
    <scope>NUCLEOTIDE SEQUENCE</scope>
    <source>
        <strain evidence="15">HI-2016</strain>
    </source>
</reference>
<comment type="subcellular location">
    <subcellularLocation>
        <location evidence="3">Cytoplasm</location>
    </subcellularLocation>
    <subcellularLocation>
        <location evidence="2">Endomembrane system</location>
    </subcellularLocation>
</comment>
<dbReference type="PROSITE" id="PS50237">
    <property type="entry name" value="HECT"/>
    <property type="match status" value="1"/>
</dbReference>
<dbReference type="AlphaFoldDB" id="A0A8T2NU10"/>
<gene>
    <name evidence="15" type="ORF">JZ751_015572</name>
</gene>
<sequence length="300" mass="32499">MGYSVFSSPFPFSSLPLSSTHSSPHSASFSLCSSRVPHGGFAYLMGGSGLQKFTIAAVPYIANLLPTSSTCINMLKLPEYPSQEITQNAAEQQFLPLPLHGALSLASSLLACWFWEGAVSALHSFSTAVGLLGMPCADPGRQELPLPWLQLAGPARGGARASVLLDLRQAVLGRHMRTQRGARRGRDTRPACDPRAKRHQTAPTRQRHGQNTNPRPGAGRDHRHGICHRGRDGKGRGAVLKAEVWEDSVIRMPSPSEAGPSAPFPLLKYDVGVGEGFHSSNGDKYIPPSNCHWSYYLFEH</sequence>
<dbReference type="SUPFAM" id="SSF56204">
    <property type="entry name" value="Hect, E3 ligase catalytic domain"/>
    <property type="match status" value="1"/>
</dbReference>
<evidence type="ECO:0000256" key="9">
    <source>
        <dbReference type="ARBA" id="ARBA00022786"/>
    </source>
</evidence>
<dbReference type="InterPro" id="IPR035983">
    <property type="entry name" value="Hect_E3_ubiquitin_ligase"/>
</dbReference>
<evidence type="ECO:0000256" key="8">
    <source>
        <dbReference type="ARBA" id="ARBA00022737"/>
    </source>
</evidence>
<dbReference type="EC" id="2.3.2.26" evidence="5"/>
<feature type="compositionally biased region" description="Basic residues" evidence="13">
    <location>
        <begin position="196"/>
        <end position="208"/>
    </location>
</feature>
<evidence type="ECO:0000313" key="15">
    <source>
        <dbReference type="EMBL" id="KAG9342710.1"/>
    </source>
</evidence>
<evidence type="ECO:0000256" key="3">
    <source>
        <dbReference type="ARBA" id="ARBA00004496"/>
    </source>
</evidence>
<keyword evidence="10" id="KW-0040">ANK repeat</keyword>
<name>A0A8T2NU10_9TELE</name>
<evidence type="ECO:0000259" key="14">
    <source>
        <dbReference type="PROSITE" id="PS50237"/>
    </source>
</evidence>
<keyword evidence="9 12" id="KW-0833">Ubl conjugation pathway</keyword>
<keyword evidence="6" id="KW-0963">Cytoplasm</keyword>
<dbReference type="Gene3D" id="3.30.2410.10">
    <property type="entry name" value="Hect, E3 ligase catalytic domain"/>
    <property type="match status" value="1"/>
</dbReference>
<dbReference type="EMBL" id="JAFBMS010000026">
    <property type="protein sequence ID" value="KAG9342710.1"/>
    <property type="molecule type" value="Genomic_DNA"/>
</dbReference>